<name>A0AAP0E979_9MAGN</name>
<evidence type="ECO:0000313" key="2">
    <source>
        <dbReference type="EMBL" id="KAK9088986.1"/>
    </source>
</evidence>
<feature type="compositionally biased region" description="Basic and acidic residues" evidence="1">
    <location>
        <begin position="1"/>
        <end position="15"/>
    </location>
</feature>
<dbReference type="Proteomes" id="UP001419268">
    <property type="component" value="Unassembled WGS sequence"/>
</dbReference>
<evidence type="ECO:0000313" key="3">
    <source>
        <dbReference type="Proteomes" id="UP001419268"/>
    </source>
</evidence>
<organism evidence="2 3">
    <name type="scientific">Stephania cephalantha</name>
    <dbReference type="NCBI Taxonomy" id="152367"/>
    <lineage>
        <taxon>Eukaryota</taxon>
        <taxon>Viridiplantae</taxon>
        <taxon>Streptophyta</taxon>
        <taxon>Embryophyta</taxon>
        <taxon>Tracheophyta</taxon>
        <taxon>Spermatophyta</taxon>
        <taxon>Magnoliopsida</taxon>
        <taxon>Ranunculales</taxon>
        <taxon>Menispermaceae</taxon>
        <taxon>Menispermoideae</taxon>
        <taxon>Cissampelideae</taxon>
        <taxon>Stephania</taxon>
    </lineage>
</organism>
<accession>A0AAP0E979</accession>
<reference evidence="2 3" key="1">
    <citation type="submission" date="2024-01" db="EMBL/GenBank/DDBJ databases">
        <title>Genome assemblies of Stephania.</title>
        <authorList>
            <person name="Yang L."/>
        </authorList>
    </citation>
    <scope>NUCLEOTIDE SEQUENCE [LARGE SCALE GENOMIC DNA]</scope>
    <source>
        <strain evidence="2">JXDWG</strain>
        <tissue evidence="2">Leaf</tissue>
    </source>
</reference>
<protein>
    <submittedName>
        <fullName evidence="2">Uncharacterized protein</fullName>
    </submittedName>
</protein>
<comment type="caution">
    <text evidence="2">The sequence shown here is derived from an EMBL/GenBank/DDBJ whole genome shotgun (WGS) entry which is preliminary data.</text>
</comment>
<keyword evidence="3" id="KW-1185">Reference proteome</keyword>
<sequence>MIAREGGEQRGRRSGDGAIFGSDEGRGLVFEDGGGVVEGDVGEGGCGGDGTCGDVISGGTLIGSDEEVVGLAVHPTFSGY</sequence>
<dbReference type="EMBL" id="JBBNAG010000012">
    <property type="protein sequence ID" value="KAK9088986.1"/>
    <property type="molecule type" value="Genomic_DNA"/>
</dbReference>
<evidence type="ECO:0000256" key="1">
    <source>
        <dbReference type="SAM" id="MobiDB-lite"/>
    </source>
</evidence>
<feature type="region of interest" description="Disordered" evidence="1">
    <location>
        <begin position="1"/>
        <end position="26"/>
    </location>
</feature>
<gene>
    <name evidence="2" type="ORF">Scep_028068</name>
</gene>
<proteinExistence type="predicted"/>
<dbReference type="AlphaFoldDB" id="A0AAP0E979"/>